<gene>
    <name evidence="1" type="ORF">AB5J52_06045</name>
</gene>
<accession>A0AB39QEV6</accession>
<name>A0AB39QEV6_9ACTN</name>
<dbReference type="EMBL" id="CP163441">
    <property type="protein sequence ID" value="XDQ41863.1"/>
    <property type="molecule type" value="Genomic_DNA"/>
</dbReference>
<sequence>MRTATDRRAGLRGSAVRCARAVVVVLLAAFAVLVHHDTMSAVMPAHSMSAMAGTSAAMPPTAASAAHGTTLKAADTAMGDDGGACSGPGMQHCSAGDVGTAKLLPPPAAVTIVRSDAFRGMPARRDPTGTSHRAPPDLSVLSRLLI</sequence>
<proteinExistence type="predicted"/>
<evidence type="ECO:0000313" key="1">
    <source>
        <dbReference type="EMBL" id="XDQ41863.1"/>
    </source>
</evidence>
<dbReference type="RefSeq" id="WP_369221442.1">
    <property type="nucleotide sequence ID" value="NZ_CP163441.1"/>
</dbReference>
<protein>
    <submittedName>
        <fullName evidence="1">Uncharacterized protein</fullName>
    </submittedName>
</protein>
<dbReference type="AlphaFoldDB" id="A0AB39QEV6"/>
<organism evidence="1">
    <name type="scientific">Streptomyces sp. R39</name>
    <dbReference type="NCBI Taxonomy" id="3238631"/>
    <lineage>
        <taxon>Bacteria</taxon>
        <taxon>Bacillati</taxon>
        <taxon>Actinomycetota</taxon>
        <taxon>Actinomycetes</taxon>
        <taxon>Kitasatosporales</taxon>
        <taxon>Streptomycetaceae</taxon>
        <taxon>Streptomyces</taxon>
    </lineage>
</organism>
<reference evidence="1" key="1">
    <citation type="submission" date="2024-07" db="EMBL/GenBank/DDBJ databases">
        <authorList>
            <person name="Yu S.T."/>
        </authorList>
    </citation>
    <scope>NUCLEOTIDE SEQUENCE</scope>
    <source>
        <strain evidence="1">R39</strain>
    </source>
</reference>